<keyword evidence="1" id="KW-1133">Transmembrane helix</keyword>
<protein>
    <submittedName>
        <fullName evidence="2">Uncharacterized protein</fullName>
    </submittedName>
</protein>
<dbReference type="EMBL" id="FNUT01000010">
    <property type="protein sequence ID" value="SEG58682.1"/>
    <property type="molecule type" value="Genomic_DNA"/>
</dbReference>
<dbReference type="AlphaFoldDB" id="A0A1H6BDE6"/>
<keyword evidence="1" id="KW-0472">Membrane</keyword>
<evidence type="ECO:0000313" key="2">
    <source>
        <dbReference type="EMBL" id="SEG58682.1"/>
    </source>
</evidence>
<dbReference type="OrthoDB" id="6025129at2"/>
<feature type="transmembrane region" description="Helical" evidence="1">
    <location>
        <begin position="63"/>
        <end position="81"/>
    </location>
</feature>
<dbReference type="RefSeq" id="WP_103907174.1">
    <property type="nucleotide sequence ID" value="NZ_CP049246.1"/>
</dbReference>
<feature type="transmembrane region" description="Helical" evidence="1">
    <location>
        <begin position="86"/>
        <end position="105"/>
    </location>
</feature>
<keyword evidence="3" id="KW-1185">Reference proteome</keyword>
<proteinExistence type="predicted"/>
<organism evidence="2 3">
    <name type="scientific">Sphingobacterium lactis</name>
    <dbReference type="NCBI Taxonomy" id="797291"/>
    <lineage>
        <taxon>Bacteria</taxon>
        <taxon>Pseudomonadati</taxon>
        <taxon>Bacteroidota</taxon>
        <taxon>Sphingobacteriia</taxon>
        <taxon>Sphingobacteriales</taxon>
        <taxon>Sphingobacteriaceae</taxon>
        <taxon>Sphingobacterium</taxon>
    </lineage>
</organism>
<gene>
    <name evidence="2" type="ORF">SAMN05421877_11034</name>
</gene>
<evidence type="ECO:0000313" key="3">
    <source>
        <dbReference type="Proteomes" id="UP000236731"/>
    </source>
</evidence>
<reference evidence="3" key="1">
    <citation type="submission" date="2016-10" db="EMBL/GenBank/DDBJ databases">
        <authorList>
            <person name="Varghese N."/>
            <person name="Submissions S."/>
        </authorList>
    </citation>
    <scope>NUCLEOTIDE SEQUENCE [LARGE SCALE GENOMIC DNA]</scope>
    <source>
        <strain evidence="3">DSM 22361</strain>
    </source>
</reference>
<keyword evidence="1" id="KW-0812">Transmembrane</keyword>
<dbReference type="Proteomes" id="UP000236731">
    <property type="component" value="Unassembled WGS sequence"/>
</dbReference>
<accession>A0A1H6BDE6</accession>
<evidence type="ECO:0000256" key="1">
    <source>
        <dbReference type="SAM" id="Phobius"/>
    </source>
</evidence>
<name>A0A1H6BDE6_9SPHI</name>
<sequence length="134" mass="14455">MKPIFRKILAILLGIVIGSLVNMFLVNISGTIIPPPIDADVTTAEGLKEAMHLFQPKHFLFPFLAHALGTFVGAFVAAKIAPTSKLAFAMGIAVFFFLGGLAAVFMIPSPLWFTIVDLALAYFPMAYLAKQLAD</sequence>